<gene>
    <name evidence="4" type="primary">csrA</name>
    <name evidence="5" type="ORF">JWV37_03895</name>
</gene>
<proteinExistence type="inferred from homology"/>
<reference evidence="5" key="1">
    <citation type="submission" date="2021-02" db="EMBL/GenBank/DDBJ databases">
        <title>Sulfurospirillum tamanensis sp. nov.</title>
        <authorList>
            <person name="Frolova A."/>
            <person name="Merkel A."/>
            <person name="Slobodkin A."/>
        </authorList>
    </citation>
    <scope>NUCLEOTIDE SEQUENCE</scope>
    <source>
        <strain evidence="5">T05b</strain>
    </source>
</reference>
<comment type="caution">
    <text evidence="5">The sequence shown here is derived from an EMBL/GenBank/DDBJ whole genome shotgun (WGS) entry which is preliminary data.</text>
</comment>
<evidence type="ECO:0000256" key="1">
    <source>
        <dbReference type="ARBA" id="ARBA00022490"/>
    </source>
</evidence>
<dbReference type="PANTHER" id="PTHR34984">
    <property type="entry name" value="CARBON STORAGE REGULATOR"/>
    <property type="match status" value="1"/>
</dbReference>
<comment type="similarity">
    <text evidence="4">Belongs to the CsrA/RsmA family.</text>
</comment>
<sequence>MLVLSRKEGEGICLGDGVVVRVMGISKGVVKLGIEAPKEVLILRSELAEAVKDSNIVASKSAEAPDLGALSKRLKVKQ</sequence>
<dbReference type="Pfam" id="PF02599">
    <property type="entry name" value="CsrA"/>
    <property type="match status" value="1"/>
</dbReference>
<evidence type="ECO:0000313" key="6">
    <source>
        <dbReference type="Proteomes" id="UP000703590"/>
    </source>
</evidence>
<comment type="subunit">
    <text evidence="4">Homodimer; the beta-strands of each monomer intercalate to form a hydrophobic core, while the alpha-helices form wings that extend away from the core.</text>
</comment>
<organism evidence="5 6">
    <name type="scientific">Sulfurospirillum tamanense</name>
    <dbReference type="NCBI Taxonomy" id="2813362"/>
    <lineage>
        <taxon>Bacteria</taxon>
        <taxon>Pseudomonadati</taxon>
        <taxon>Campylobacterota</taxon>
        <taxon>Epsilonproteobacteria</taxon>
        <taxon>Campylobacterales</taxon>
        <taxon>Sulfurospirillaceae</taxon>
        <taxon>Sulfurospirillum</taxon>
    </lineage>
</organism>
<keyword evidence="1 4" id="KW-0963">Cytoplasm</keyword>
<dbReference type="InterPro" id="IPR003751">
    <property type="entry name" value="CsrA"/>
</dbReference>
<dbReference type="HAMAP" id="MF_00167">
    <property type="entry name" value="CsrA"/>
    <property type="match status" value="1"/>
</dbReference>
<comment type="function">
    <text evidence="4">A translational regulator that binds mRNA to regulate translation initiation and/or mRNA stability. Usually binds in the 5'-UTR at or near the Shine-Dalgarno sequence preventing ribosome-binding, thus repressing translation. Its main target seems to be the major flagellin gene, while its function is anatagonized by FliW.</text>
</comment>
<keyword evidence="6" id="KW-1185">Reference proteome</keyword>
<dbReference type="RefSeq" id="WP_205458457.1">
    <property type="nucleotide sequence ID" value="NZ_JAFHKK010000005.1"/>
</dbReference>
<reference evidence="5" key="2">
    <citation type="submission" date="2021-02" db="EMBL/GenBank/DDBJ databases">
        <authorList>
            <person name="Merkel A.Y."/>
        </authorList>
    </citation>
    <scope>NUCLEOTIDE SEQUENCE</scope>
    <source>
        <strain evidence="5">T05b</strain>
    </source>
</reference>
<name>A0ABS2WQX0_9BACT</name>
<dbReference type="Gene3D" id="2.60.40.4380">
    <property type="entry name" value="Translational regulator CsrA"/>
    <property type="match status" value="1"/>
</dbReference>
<dbReference type="Proteomes" id="UP000703590">
    <property type="component" value="Unassembled WGS sequence"/>
</dbReference>
<dbReference type="InterPro" id="IPR036107">
    <property type="entry name" value="CsrA_sf"/>
</dbReference>
<protein>
    <recommendedName>
        <fullName evidence="4">Translational regulator CsrA</fullName>
    </recommendedName>
</protein>
<evidence type="ECO:0000256" key="3">
    <source>
        <dbReference type="ARBA" id="ARBA00022884"/>
    </source>
</evidence>
<comment type="subcellular location">
    <subcellularLocation>
        <location evidence="4">Cytoplasm</location>
    </subcellularLocation>
</comment>
<accession>A0ABS2WQX0</accession>
<evidence type="ECO:0000313" key="5">
    <source>
        <dbReference type="EMBL" id="MBN2963915.1"/>
    </source>
</evidence>
<dbReference type="SUPFAM" id="SSF117130">
    <property type="entry name" value="CsrA-like"/>
    <property type="match status" value="1"/>
</dbReference>
<keyword evidence="2 4" id="KW-0810">Translation regulation</keyword>
<keyword evidence="3 4" id="KW-0694">RNA-binding</keyword>
<evidence type="ECO:0000256" key="4">
    <source>
        <dbReference type="HAMAP-Rule" id="MF_00167"/>
    </source>
</evidence>
<keyword evidence="4" id="KW-0678">Repressor</keyword>
<dbReference type="EMBL" id="JAFHKK010000005">
    <property type="protein sequence ID" value="MBN2963915.1"/>
    <property type="molecule type" value="Genomic_DNA"/>
</dbReference>
<evidence type="ECO:0000256" key="2">
    <source>
        <dbReference type="ARBA" id="ARBA00022845"/>
    </source>
</evidence>
<dbReference type="PANTHER" id="PTHR34984:SF1">
    <property type="entry name" value="CARBON STORAGE REGULATOR"/>
    <property type="match status" value="1"/>
</dbReference>
<keyword evidence="4" id="KW-1005">Bacterial flagellum biogenesis</keyword>